<dbReference type="PRINTS" id="PR00205">
    <property type="entry name" value="CADHERIN"/>
</dbReference>
<feature type="domain" description="Cadherin" evidence="9">
    <location>
        <begin position="81"/>
        <end position="189"/>
    </location>
</feature>
<dbReference type="InterPro" id="IPR002126">
    <property type="entry name" value="Cadherin-like_dom"/>
</dbReference>
<dbReference type="Pfam" id="PF00028">
    <property type="entry name" value="Cadherin"/>
    <property type="match status" value="2"/>
</dbReference>
<dbReference type="GO" id="GO:0016020">
    <property type="term" value="C:membrane"/>
    <property type="evidence" value="ECO:0007669"/>
    <property type="project" value="UniProtKB-SubCell"/>
</dbReference>
<dbReference type="SUPFAM" id="SSF49313">
    <property type="entry name" value="Cadherin-like"/>
    <property type="match status" value="2"/>
</dbReference>
<dbReference type="AlphaFoldDB" id="A0AAV3YLR8"/>
<evidence type="ECO:0000313" key="10">
    <source>
        <dbReference type="EMBL" id="GFN83182.1"/>
    </source>
</evidence>
<dbReference type="InterPro" id="IPR015919">
    <property type="entry name" value="Cadherin-like_sf"/>
</dbReference>
<evidence type="ECO:0000256" key="1">
    <source>
        <dbReference type="ARBA" id="ARBA00004370"/>
    </source>
</evidence>
<dbReference type="Gene3D" id="2.60.40.60">
    <property type="entry name" value="Cadherins"/>
    <property type="match status" value="2"/>
</dbReference>
<dbReference type="PROSITE" id="PS50268">
    <property type="entry name" value="CADHERIN_2"/>
    <property type="match status" value="2"/>
</dbReference>
<dbReference type="Proteomes" id="UP000735302">
    <property type="component" value="Unassembled WGS sequence"/>
</dbReference>
<dbReference type="GO" id="GO:0005911">
    <property type="term" value="C:cell-cell junction"/>
    <property type="evidence" value="ECO:0007669"/>
    <property type="project" value="TreeGrafter"/>
</dbReference>
<evidence type="ECO:0000256" key="2">
    <source>
        <dbReference type="ARBA" id="ARBA00022692"/>
    </source>
</evidence>
<keyword evidence="7" id="KW-0472">Membrane</keyword>
<evidence type="ECO:0000259" key="9">
    <source>
        <dbReference type="PROSITE" id="PS50268"/>
    </source>
</evidence>
<dbReference type="PANTHER" id="PTHR24025:SF31">
    <property type="entry name" value="NEURAL-CADHERIN"/>
    <property type="match status" value="1"/>
</dbReference>
<dbReference type="PANTHER" id="PTHR24025">
    <property type="entry name" value="DESMOGLEIN FAMILY MEMBER"/>
    <property type="match status" value="1"/>
</dbReference>
<evidence type="ECO:0000256" key="6">
    <source>
        <dbReference type="ARBA" id="ARBA00022989"/>
    </source>
</evidence>
<keyword evidence="11" id="KW-1185">Reference proteome</keyword>
<dbReference type="InterPro" id="IPR050971">
    <property type="entry name" value="Cadherin-domain_protein"/>
</dbReference>
<dbReference type="EMBL" id="BLXT01001108">
    <property type="protein sequence ID" value="GFN83182.1"/>
    <property type="molecule type" value="Genomic_DNA"/>
</dbReference>
<organism evidence="10 11">
    <name type="scientific">Plakobranchus ocellatus</name>
    <dbReference type="NCBI Taxonomy" id="259542"/>
    <lineage>
        <taxon>Eukaryota</taxon>
        <taxon>Metazoa</taxon>
        <taxon>Spiralia</taxon>
        <taxon>Lophotrochozoa</taxon>
        <taxon>Mollusca</taxon>
        <taxon>Gastropoda</taxon>
        <taxon>Heterobranchia</taxon>
        <taxon>Euthyneura</taxon>
        <taxon>Panpulmonata</taxon>
        <taxon>Sacoglossa</taxon>
        <taxon>Placobranchoidea</taxon>
        <taxon>Plakobranchidae</taxon>
        <taxon>Plakobranchus</taxon>
    </lineage>
</organism>
<keyword evidence="5" id="KW-0130">Cell adhesion</keyword>
<reference evidence="10 11" key="1">
    <citation type="journal article" date="2021" name="Elife">
        <title>Chloroplast acquisition without the gene transfer in kleptoplastic sea slugs, Plakobranchus ocellatus.</title>
        <authorList>
            <person name="Maeda T."/>
            <person name="Takahashi S."/>
            <person name="Yoshida T."/>
            <person name="Shimamura S."/>
            <person name="Takaki Y."/>
            <person name="Nagai Y."/>
            <person name="Toyoda A."/>
            <person name="Suzuki Y."/>
            <person name="Arimoto A."/>
            <person name="Ishii H."/>
            <person name="Satoh N."/>
            <person name="Nishiyama T."/>
            <person name="Hasebe M."/>
            <person name="Maruyama T."/>
            <person name="Minagawa J."/>
            <person name="Obokata J."/>
            <person name="Shigenobu S."/>
        </authorList>
    </citation>
    <scope>NUCLEOTIDE SEQUENCE [LARGE SCALE GENOMIC DNA]</scope>
</reference>
<evidence type="ECO:0000256" key="8">
    <source>
        <dbReference type="PROSITE-ProRule" id="PRU00043"/>
    </source>
</evidence>
<keyword evidence="4 8" id="KW-0106">Calcium</keyword>
<keyword evidence="6" id="KW-1133">Transmembrane helix</keyword>
<gene>
    <name evidence="10" type="ORF">PoB_000968800</name>
</gene>
<keyword evidence="3" id="KW-0677">Repeat</keyword>
<keyword evidence="2" id="KW-0812">Transmembrane</keyword>
<feature type="domain" description="Cadherin" evidence="9">
    <location>
        <begin position="189"/>
        <end position="270"/>
    </location>
</feature>
<name>A0AAV3YLR8_9GAST</name>
<evidence type="ECO:0000256" key="7">
    <source>
        <dbReference type="ARBA" id="ARBA00023136"/>
    </source>
</evidence>
<comment type="caution">
    <text evidence="10">The sequence shown here is derived from an EMBL/GenBank/DDBJ whole genome shotgun (WGS) entry which is preliminary data.</text>
</comment>
<evidence type="ECO:0000313" key="11">
    <source>
        <dbReference type="Proteomes" id="UP000735302"/>
    </source>
</evidence>
<comment type="subcellular location">
    <subcellularLocation>
        <location evidence="1">Membrane</location>
    </subcellularLocation>
</comment>
<evidence type="ECO:0000256" key="5">
    <source>
        <dbReference type="ARBA" id="ARBA00022889"/>
    </source>
</evidence>
<dbReference type="CDD" id="cd11304">
    <property type="entry name" value="Cadherin_repeat"/>
    <property type="match status" value="2"/>
</dbReference>
<sequence>MPDEYQVPDMVSNMPHEYPVPDMVSNRPGEYSVPDMISNKPGGWAFVDMIQIGQMSIRSTVTQVIINVLPVNDHAPVFVSPVKPVVLDIAETTQPGTVVVTVKAEDLDGDPIQYSIQPGGDADLYFSIDSNTGEIILVAPVNLDTKDTSSPLTPLSIILLVEAKDNLVHTTLLDVTVNFLFVNEFPPVFDPTSTAVVFENATVGQRIATVTATDNDSGPDGDVAYSLLESDVPPDMFFIHPDTGTISLACSGCLDFDIRNFYTLVIKAEDGRGEKKTRCFLMQIKLHLLILFLPQ</sequence>
<dbReference type="GO" id="GO:0007156">
    <property type="term" value="P:homophilic cell adhesion via plasma membrane adhesion molecules"/>
    <property type="evidence" value="ECO:0007669"/>
    <property type="project" value="InterPro"/>
</dbReference>
<evidence type="ECO:0000256" key="4">
    <source>
        <dbReference type="ARBA" id="ARBA00022837"/>
    </source>
</evidence>
<dbReference type="SMART" id="SM00112">
    <property type="entry name" value="CA"/>
    <property type="match status" value="2"/>
</dbReference>
<proteinExistence type="predicted"/>
<accession>A0AAV3YLR8</accession>
<dbReference type="GO" id="GO:0005509">
    <property type="term" value="F:calcium ion binding"/>
    <property type="evidence" value="ECO:0007669"/>
    <property type="project" value="UniProtKB-UniRule"/>
</dbReference>
<protein>
    <submittedName>
        <fullName evidence="10">Protocadherin-15</fullName>
    </submittedName>
</protein>
<evidence type="ECO:0000256" key="3">
    <source>
        <dbReference type="ARBA" id="ARBA00022737"/>
    </source>
</evidence>